<dbReference type="FunFam" id="1.10.8.60:FF:000013">
    <property type="entry name" value="DNA polymerase III subunit gamma/tau"/>
    <property type="match status" value="1"/>
</dbReference>
<comment type="function">
    <text evidence="1">May be involved in DNA replication and thus regulate cell proliferation.</text>
</comment>
<keyword evidence="5" id="KW-0813">Transport</keyword>
<dbReference type="Gene3D" id="1.10.8.60">
    <property type="match status" value="1"/>
</dbReference>
<evidence type="ECO:0000256" key="12">
    <source>
        <dbReference type="ARBA" id="ARBA00023054"/>
    </source>
</evidence>
<dbReference type="CDD" id="cd18137">
    <property type="entry name" value="HLD_clamp_pol_III_gamma_tau"/>
    <property type="match status" value="1"/>
</dbReference>
<evidence type="ECO:0000313" key="18">
    <source>
        <dbReference type="Proteomes" id="UP001055439"/>
    </source>
</evidence>
<dbReference type="NCBIfam" id="TIGR02397">
    <property type="entry name" value="dnaX_nterm"/>
    <property type="match status" value="1"/>
</dbReference>
<protein>
    <submittedName>
        <fullName evidence="17">ATPase, AAA family protein</fullName>
    </submittedName>
</protein>
<feature type="compositionally biased region" description="Polar residues" evidence="14">
    <location>
        <begin position="74"/>
        <end position="101"/>
    </location>
</feature>
<dbReference type="SMART" id="SM00382">
    <property type="entry name" value="AAA"/>
    <property type="match status" value="1"/>
</dbReference>
<dbReference type="GO" id="GO:0006260">
    <property type="term" value="P:DNA replication"/>
    <property type="evidence" value="ECO:0007669"/>
    <property type="project" value="InterPro"/>
</dbReference>
<feature type="transmembrane region" description="Helical" evidence="15">
    <location>
        <begin position="261"/>
        <end position="281"/>
    </location>
</feature>
<evidence type="ECO:0000256" key="3">
    <source>
        <dbReference type="ARBA" id="ARBA00006360"/>
    </source>
</evidence>
<feature type="region of interest" description="Disordered" evidence="14">
    <location>
        <begin position="1637"/>
        <end position="1659"/>
    </location>
</feature>
<dbReference type="InterPro" id="IPR045085">
    <property type="entry name" value="HLD_clamp_pol_III_gamma_tau"/>
</dbReference>
<dbReference type="InterPro" id="IPR003593">
    <property type="entry name" value="AAA+_ATPase"/>
</dbReference>
<keyword evidence="13 15" id="KW-0472">Membrane</keyword>
<organism evidence="17 18">
    <name type="scientific">Musa troglodytarum</name>
    <name type="common">fe'i banana</name>
    <dbReference type="NCBI Taxonomy" id="320322"/>
    <lineage>
        <taxon>Eukaryota</taxon>
        <taxon>Viridiplantae</taxon>
        <taxon>Streptophyta</taxon>
        <taxon>Embryophyta</taxon>
        <taxon>Tracheophyta</taxon>
        <taxon>Spermatophyta</taxon>
        <taxon>Magnoliopsida</taxon>
        <taxon>Liliopsida</taxon>
        <taxon>Zingiberales</taxon>
        <taxon>Musaceae</taxon>
        <taxon>Musa</taxon>
    </lineage>
</organism>
<dbReference type="InterPro" id="IPR037185">
    <property type="entry name" value="EmrE-like"/>
</dbReference>
<evidence type="ECO:0000256" key="2">
    <source>
        <dbReference type="ARBA" id="ARBA00004141"/>
    </source>
</evidence>
<dbReference type="InterPro" id="IPR027417">
    <property type="entry name" value="P-loop_NTPase"/>
</dbReference>
<dbReference type="Pfam" id="PF23007">
    <property type="entry name" value="DnaA_N-like_STI"/>
    <property type="match status" value="1"/>
</dbReference>
<evidence type="ECO:0000256" key="14">
    <source>
        <dbReference type="SAM" id="MobiDB-lite"/>
    </source>
</evidence>
<dbReference type="Gene3D" id="3.40.50.300">
    <property type="entry name" value="P-loop containing nucleotide triphosphate hydrolases"/>
    <property type="match status" value="1"/>
</dbReference>
<dbReference type="Proteomes" id="UP001055439">
    <property type="component" value="Chromosome 1"/>
</dbReference>
<evidence type="ECO:0000256" key="8">
    <source>
        <dbReference type="ARBA" id="ARBA00022741"/>
    </source>
</evidence>
<dbReference type="Pfam" id="PF13177">
    <property type="entry name" value="DNA_pol3_delta2"/>
    <property type="match status" value="1"/>
</dbReference>
<feature type="region of interest" description="Disordered" evidence="14">
    <location>
        <begin position="728"/>
        <end position="753"/>
    </location>
</feature>
<dbReference type="InterPro" id="IPR008921">
    <property type="entry name" value="DNA_pol3_clamp-load_cplx_C"/>
</dbReference>
<gene>
    <name evidence="17" type="ORF">MUK42_20065</name>
</gene>
<name>A0A9E7JAU1_9LILI</name>
<feature type="transmembrane region" description="Helical" evidence="15">
    <location>
        <begin position="330"/>
        <end position="347"/>
    </location>
</feature>
<dbReference type="SUPFAM" id="SSF103481">
    <property type="entry name" value="Multidrug resistance efflux transporter EmrE"/>
    <property type="match status" value="1"/>
</dbReference>
<feature type="compositionally biased region" description="Basic and acidic residues" evidence="14">
    <location>
        <begin position="1637"/>
        <end position="1649"/>
    </location>
</feature>
<evidence type="ECO:0000256" key="11">
    <source>
        <dbReference type="ARBA" id="ARBA00022989"/>
    </source>
</evidence>
<dbReference type="InterPro" id="IPR054506">
    <property type="entry name" value="DnaA_N-like_STI"/>
</dbReference>
<dbReference type="Pfam" id="PF12169">
    <property type="entry name" value="DNA_pol3_gamma3"/>
    <property type="match status" value="1"/>
</dbReference>
<dbReference type="InterPro" id="IPR022754">
    <property type="entry name" value="DNA_pol_III_gamma-3"/>
</dbReference>
<dbReference type="GO" id="GO:0003677">
    <property type="term" value="F:DNA binding"/>
    <property type="evidence" value="ECO:0007669"/>
    <property type="project" value="InterPro"/>
</dbReference>
<feature type="transmembrane region" description="Helical" evidence="15">
    <location>
        <begin position="359"/>
        <end position="379"/>
    </location>
</feature>
<keyword evidence="10" id="KW-0067">ATP-binding</keyword>
<evidence type="ECO:0000256" key="13">
    <source>
        <dbReference type="ARBA" id="ARBA00023136"/>
    </source>
</evidence>
<dbReference type="Gene3D" id="1.20.272.10">
    <property type="match status" value="1"/>
</dbReference>
<feature type="transmembrane region" description="Helical" evidence="15">
    <location>
        <begin position="482"/>
        <end position="502"/>
    </location>
</feature>
<dbReference type="GO" id="GO:0003887">
    <property type="term" value="F:DNA-directed DNA polymerase activity"/>
    <property type="evidence" value="ECO:0007669"/>
    <property type="project" value="InterPro"/>
</dbReference>
<feature type="compositionally biased region" description="Polar residues" evidence="14">
    <location>
        <begin position="1584"/>
        <end position="1595"/>
    </location>
</feature>
<keyword evidence="6 15" id="KW-0812">Transmembrane</keyword>
<comment type="similarity">
    <text evidence="3">Belongs to the DnaX/STICHEL family.</text>
</comment>
<feature type="transmembrane region" description="Helical" evidence="15">
    <location>
        <begin position="301"/>
        <end position="324"/>
    </location>
</feature>
<dbReference type="Pfam" id="PF08627">
    <property type="entry name" value="CRT-like"/>
    <property type="match status" value="1"/>
</dbReference>
<evidence type="ECO:0000256" key="4">
    <source>
        <dbReference type="ARBA" id="ARBA00006690"/>
    </source>
</evidence>
<dbReference type="EMBL" id="CP097502">
    <property type="protein sequence ID" value="URD74340.1"/>
    <property type="molecule type" value="Genomic_DNA"/>
</dbReference>
<evidence type="ECO:0000256" key="7">
    <source>
        <dbReference type="ARBA" id="ARBA00022723"/>
    </source>
</evidence>
<keyword evidence="8" id="KW-0547">Nucleotide-binding</keyword>
<feature type="compositionally biased region" description="Basic and acidic residues" evidence="14">
    <location>
        <begin position="1574"/>
        <end position="1583"/>
    </location>
</feature>
<evidence type="ECO:0000256" key="15">
    <source>
        <dbReference type="SAM" id="Phobius"/>
    </source>
</evidence>
<comment type="subcellular location">
    <subcellularLocation>
        <location evidence="2">Membrane</location>
        <topology evidence="2">Multi-pass membrane protein</topology>
    </subcellularLocation>
</comment>
<evidence type="ECO:0000313" key="17">
    <source>
        <dbReference type="EMBL" id="URD74340.1"/>
    </source>
</evidence>
<dbReference type="GO" id="GO:0005524">
    <property type="term" value="F:ATP binding"/>
    <property type="evidence" value="ECO:0007669"/>
    <property type="project" value="UniProtKB-KW"/>
</dbReference>
<evidence type="ECO:0000259" key="16">
    <source>
        <dbReference type="SMART" id="SM00382"/>
    </source>
</evidence>
<reference evidence="17" key="1">
    <citation type="submission" date="2022-05" db="EMBL/GenBank/DDBJ databases">
        <title>The Musa troglodytarum L. genome provides insights into the mechanism of non-climacteric behaviour and enrichment of carotenoids.</title>
        <authorList>
            <person name="Wang J."/>
        </authorList>
    </citation>
    <scope>NUCLEOTIDE SEQUENCE</scope>
    <source>
        <tissue evidence="17">Leaf</tissue>
    </source>
</reference>
<feature type="transmembrane region" description="Helical" evidence="15">
    <location>
        <begin position="385"/>
        <end position="404"/>
    </location>
</feature>
<feature type="domain" description="AAA+ ATPase" evidence="16">
    <location>
        <begin position="1090"/>
        <end position="1238"/>
    </location>
</feature>
<dbReference type="CDD" id="cd00009">
    <property type="entry name" value="AAA"/>
    <property type="match status" value="1"/>
</dbReference>
<dbReference type="InterPro" id="IPR012763">
    <property type="entry name" value="DNA_pol_III_sug/sutau_N"/>
</dbReference>
<keyword evidence="12" id="KW-0175">Coiled coil</keyword>
<dbReference type="PANTHER" id="PTHR31326:SF3">
    <property type="entry name" value="PROTEIN CLT3, CHLOROPLASTIC"/>
    <property type="match status" value="1"/>
</dbReference>
<feature type="region of interest" description="Disordered" evidence="14">
    <location>
        <begin position="74"/>
        <end position="105"/>
    </location>
</feature>
<evidence type="ECO:0000256" key="6">
    <source>
        <dbReference type="ARBA" id="ARBA00022692"/>
    </source>
</evidence>
<feature type="transmembrane region" description="Helical" evidence="15">
    <location>
        <begin position="424"/>
        <end position="445"/>
    </location>
</feature>
<feature type="region of interest" description="Disordered" evidence="14">
    <location>
        <begin position="1574"/>
        <end position="1600"/>
    </location>
</feature>
<dbReference type="InterPro" id="IPR013936">
    <property type="entry name" value="CRT-like"/>
</dbReference>
<keyword evidence="18" id="KW-1185">Reference proteome</keyword>
<dbReference type="GO" id="GO:0046872">
    <property type="term" value="F:metal ion binding"/>
    <property type="evidence" value="ECO:0007669"/>
    <property type="project" value="UniProtKB-KW"/>
</dbReference>
<dbReference type="GO" id="GO:0009360">
    <property type="term" value="C:DNA polymerase III complex"/>
    <property type="evidence" value="ECO:0007669"/>
    <property type="project" value="InterPro"/>
</dbReference>
<evidence type="ECO:0000256" key="10">
    <source>
        <dbReference type="ARBA" id="ARBA00022840"/>
    </source>
</evidence>
<dbReference type="PANTHER" id="PTHR31326">
    <property type="entry name" value="PROTEIN CLT2, CHLOROPLASTIC"/>
    <property type="match status" value="1"/>
</dbReference>
<evidence type="ECO:0000256" key="1">
    <source>
        <dbReference type="ARBA" id="ARBA00002386"/>
    </source>
</evidence>
<dbReference type="OrthoDB" id="1911163at2759"/>
<sequence length="1821" mass="200912">MGGVRNLSSLPFEHSNAAIPRRIKPDVTVPNSLPPRRRTNDPHVSLELPAPTCSYPVSLSRSLGACSLLRQVTSDPRNTAPRQEGASSSDFLPSPSNGNKSTIEERAVDSSSALALALAFPLPLPLGPIPRSAMSTCYRRILNTSISLPSDLSFRRLRLRPDSVRSSPSDGITRVLRSTNVSWTPEPAVDRSLGGRGTCRGRGSPAVMCLSAMGEMIGEVEVERRRSRAAEVLAAAAVTVVLGTGNRVLQKLALVPLKEYPFFLAQFTTFGYLVVYFSILYIRYHTGIVTDEMLSLPKTPFLAVGLLEALATASGMAAGVAVLSGASIPVLSQTFLVWQLLFSVIFLKRRYRFNQILGCLLVMVGVVITVTSGSVAGMSLKNAGIFWSLLMITSFLFQAADTILKEMIFLDAAKKLKGGSVDLFVVNSFGSAFQALFICLLMPFLSKLWGIHFSQLPSYIRDGTACFLNIGSLSKGCEGAPILPVLFVIVNMAFNISLLHLLKISSAVVSCLASTFAGAALKLMVGIHFFQFLSPSMPSHCHCHTLEQRHRYPQASSLEQQFSCLVSSSIVGLHLEAPLTLNYPDSPNVRDLDLSLFLNLRSPLRRRSSDALTLPHCVIPCLLCANTHYPFWEFETSLGPSELHLKRELTALQRARFLRDPETCSSWRSPVSSKSFVANSKVENGNGMMENFIGEINYSSPLNVSLRGRNGRQNRYLYNLRDHTTERVRKLDEEDRDDLAKGSPKGNTTLSNSLIEDSKSDTCLGIPVNFHNVTGTYSGNPVRRNIREFRRTISVRGMTKHPTVSKLMGMASSSIGIIDSGEQSDDGEDYNSEDLQQLVHELTQKDGYISHSSSPLLYGSRFGSRLSSSKFHRTSRRLLSSQSCTPASTSSYYKYGGQDTSTGGSCNGTVAFFDDDELDQPELPKVQRCGIPCYWPKRTKDMGVGGLSSPSLSDTLKKRGSSIFSGSQHSLKKKLSGCCKQSYLAKSSQGLPLLTNSCDIGQLSLDTTSDELSSKLGELDLESRSRLDGRRWSSCKSQEGLQIDMPGGAAFDIADQRSLSQKYQPRFFQEIIGQNIVIQSLGNAISRGRIAPAYLFHGPRGTGKTSAAKIFAAALNCLSIEENKPCWFCRECTAFSSRNGTSLKEVNATNKMSIDQVRHLLKSLSLAKTTSQYKVFVIDECHLLSSKNWSMFMKFLEEPLPRIVIIFITTEPGSLPHSIMSRCQKYIFSKVKDVDIVCRLKKLSIKENLDVELDALNLIASNSNGSLRDAELMLDQLSLLGKRITSSLVIDLVGVVPGEKLLELLEIAMSSDAAETVKRSRELIDSGIDPIALMSQLAGLIMDIIAGTYRMTKSNSGGTAIVGQSLTEAELERLQLALKILSDAEKQLRHSSERSTWFTAALLQLGSAHNLEPNRLSSSSTSSKRNAIKNSNTVSGIEKNSLFCENRRSHERILIDSGQTNDATRKEIIRFASPENLDEIWTMCIHRCHSKTLRQLLSTSGRLLSITKNEGTLIAFIGFKDSIIKSRAQRFLSSIANSMEIVLRQSIAVRLGVVPEIHAEGLQSMPSLVCNQMEKDKQSKVDSDNFTSHSNQERINANKILDSYERISEKSYEQRDRSAPGESNNAVTSIHMLLSERKDGSYNNKDKGQEVSAQGPLKAGPDEQRLETAWLHAADPRHVNQSKPDMNQVLPQNGVNHQCVKQSSIVTAKPIKHWDDELDYEVRYLKISATGGHNKKQIEGVDHYAMSPSLLHCNNKSANCMKENKEYKPRPCCIGLCCWKTPKNQEKKVKHGIRMQSPKASHLSCLRQCGKLKSTESRFRK</sequence>
<feature type="transmembrane region" description="Helical" evidence="15">
    <location>
        <begin position="509"/>
        <end position="533"/>
    </location>
</feature>
<evidence type="ECO:0000256" key="9">
    <source>
        <dbReference type="ARBA" id="ARBA00022833"/>
    </source>
</evidence>
<keyword evidence="11 15" id="KW-1133">Transmembrane helix</keyword>
<accession>A0A9E7JAU1</accession>
<comment type="similarity">
    <text evidence="4">Belongs to the CRT-like transporter family.</text>
</comment>
<keyword evidence="7" id="KW-0479">Metal-binding</keyword>
<feature type="region of interest" description="Disordered" evidence="14">
    <location>
        <begin position="21"/>
        <end position="47"/>
    </location>
</feature>
<dbReference type="SUPFAM" id="SSF48019">
    <property type="entry name" value="post-AAA+ oligomerization domain-like"/>
    <property type="match status" value="1"/>
</dbReference>
<dbReference type="SUPFAM" id="SSF52540">
    <property type="entry name" value="P-loop containing nucleoside triphosphate hydrolases"/>
    <property type="match status" value="1"/>
</dbReference>
<proteinExistence type="inferred from homology"/>
<dbReference type="GO" id="GO:0016020">
    <property type="term" value="C:membrane"/>
    <property type="evidence" value="ECO:0007669"/>
    <property type="project" value="UniProtKB-SubCell"/>
</dbReference>
<keyword evidence="9" id="KW-0862">Zinc</keyword>
<evidence type="ECO:0000256" key="5">
    <source>
        <dbReference type="ARBA" id="ARBA00022448"/>
    </source>
</evidence>